<dbReference type="PROSITE" id="PS50110">
    <property type="entry name" value="RESPONSE_REGULATORY"/>
    <property type="match status" value="1"/>
</dbReference>
<protein>
    <submittedName>
        <fullName evidence="6">LuxR C-terminal-related transcriptional regulator</fullName>
    </submittedName>
</protein>
<evidence type="ECO:0000256" key="1">
    <source>
        <dbReference type="ARBA" id="ARBA00022553"/>
    </source>
</evidence>
<dbReference type="CDD" id="cd06170">
    <property type="entry name" value="LuxR_C_like"/>
    <property type="match status" value="1"/>
</dbReference>
<dbReference type="SUPFAM" id="SSF52172">
    <property type="entry name" value="CheY-like"/>
    <property type="match status" value="1"/>
</dbReference>
<sequence length="222" mass="23646">MVVEDHPIVMEGVKAVLQRLPEVTVVSTATTGAEALTAAAASDPAVVLLDLEIPPPAGAELIQALAEVCSARVLIMTVIDDDDRLVECMRAGASGYLLKGTPIDEVLHAIKLVHQGEVSLTPALTRRLVTRLAVGEPVKPEKPAAQPTLTSREREVLTYVMRGHTNRQIASRMFLSPRTVKAHLATAFEKLEVHDRTAAVSVAIARGLIELDGPDGRSTGTS</sequence>
<evidence type="ECO:0000313" key="6">
    <source>
        <dbReference type="EMBL" id="MFC5995382.1"/>
    </source>
</evidence>
<feature type="modified residue" description="4-aspartylphosphate" evidence="3">
    <location>
        <position position="50"/>
    </location>
</feature>
<dbReference type="PROSITE" id="PS50043">
    <property type="entry name" value="HTH_LUXR_2"/>
    <property type="match status" value="1"/>
</dbReference>
<dbReference type="CDD" id="cd17535">
    <property type="entry name" value="REC_NarL-like"/>
    <property type="match status" value="1"/>
</dbReference>
<dbReference type="InterPro" id="IPR016032">
    <property type="entry name" value="Sig_transdc_resp-reg_C-effctor"/>
</dbReference>
<name>A0ABW1J437_9PSEU</name>
<feature type="domain" description="HTH luxR-type" evidence="4">
    <location>
        <begin position="142"/>
        <end position="207"/>
    </location>
</feature>
<dbReference type="InterPro" id="IPR000792">
    <property type="entry name" value="Tscrpt_reg_LuxR_C"/>
</dbReference>
<reference evidence="7" key="1">
    <citation type="journal article" date="2019" name="Int. J. Syst. Evol. Microbiol.">
        <title>The Global Catalogue of Microorganisms (GCM) 10K type strain sequencing project: providing services to taxonomists for standard genome sequencing and annotation.</title>
        <authorList>
            <consortium name="The Broad Institute Genomics Platform"/>
            <consortium name="The Broad Institute Genome Sequencing Center for Infectious Disease"/>
            <person name="Wu L."/>
            <person name="Ma J."/>
        </authorList>
    </citation>
    <scope>NUCLEOTIDE SEQUENCE [LARGE SCALE GENOMIC DNA]</scope>
    <source>
        <strain evidence="7">CCM 8391</strain>
    </source>
</reference>
<dbReference type="SUPFAM" id="SSF46894">
    <property type="entry name" value="C-terminal effector domain of the bipartite response regulators"/>
    <property type="match status" value="1"/>
</dbReference>
<dbReference type="PANTHER" id="PTHR43214">
    <property type="entry name" value="TWO-COMPONENT RESPONSE REGULATOR"/>
    <property type="match status" value="1"/>
</dbReference>
<dbReference type="SMART" id="SM00448">
    <property type="entry name" value="REC"/>
    <property type="match status" value="1"/>
</dbReference>
<evidence type="ECO:0000256" key="3">
    <source>
        <dbReference type="PROSITE-ProRule" id="PRU00169"/>
    </source>
</evidence>
<dbReference type="Gene3D" id="3.40.50.2300">
    <property type="match status" value="1"/>
</dbReference>
<dbReference type="EMBL" id="JBHSQW010000031">
    <property type="protein sequence ID" value="MFC5995382.1"/>
    <property type="molecule type" value="Genomic_DNA"/>
</dbReference>
<keyword evidence="2" id="KW-0238">DNA-binding</keyword>
<dbReference type="PANTHER" id="PTHR43214:SF43">
    <property type="entry name" value="TWO-COMPONENT RESPONSE REGULATOR"/>
    <property type="match status" value="1"/>
</dbReference>
<proteinExistence type="predicted"/>
<dbReference type="SMART" id="SM00421">
    <property type="entry name" value="HTH_LUXR"/>
    <property type="match status" value="1"/>
</dbReference>
<dbReference type="Proteomes" id="UP001596302">
    <property type="component" value="Unassembled WGS sequence"/>
</dbReference>
<keyword evidence="1 3" id="KW-0597">Phosphoprotein</keyword>
<evidence type="ECO:0000313" key="7">
    <source>
        <dbReference type="Proteomes" id="UP001596302"/>
    </source>
</evidence>
<dbReference type="InterPro" id="IPR001789">
    <property type="entry name" value="Sig_transdc_resp-reg_receiver"/>
</dbReference>
<evidence type="ECO:0000256" key="2">
    <source>
        <dbReference type="ARBA" id="ARBA00023125"/>
    </source>
</evidence>
<comment type="caution">
    <text evidence="6">The sequence shown here is derived from an EMBL/GenBank/DDBJ whole genome shotgun (WGS) entry which is preliminary data.</text>
</comment>
<dbReference type="InterPro" id="IPR011006">
    <property type="entry name" value="CheY-like_superfamily"/>
</dbReference>
<dbReference type="RefSeq" id="WP_379585680.1">
    <property type="nucleotide sequence ID" value="NZ_JBHSQW010000031.1"/>
</dbReference>
<feature type="domain" description="Response regulatory" evidence="5">
    <location>
        <begin position="1"/>
        <end position="114"/>
    </location>
</feature>
<evidence type="ECO:0000259" key="5">
    <source>
        <dbReference type="PROSITE" id="PS50110"/>
    </source>
</evidence>
<accession>A0ABW1J437</accession>
<dbReference type="PRINTS" id="PR00038">
    <property type="entry name" value="HTHLUXR"/>
</dbReference>
<organism evidence="6 7">
    <name type="scientific">Pseudonocardia hispaniensis</name>
    <dbReference type="NCBI Taxonomy" id="904933"/>
    <lineage>
        <taxon>Bacteria</taxon>
        <taxon>Bacillati</taxon>
        <taxon>Actinomycetota</taxon>
        <taxon>Actinomycetes</taxon>
        <taxon>Pseudonocardiales</taxon>
        <taxon>Pseudonocardiaceae</taxon>
        <taxon>Pseudonocardia</taxon>
    </lineage>
</organism>
<dbReference type="Pfam" id="PF00196">
    <property type="entry name" value="GerE"/>
    <property type="match status" value="1"/>
</dbReference>
<evidence type="ECO:0000259" key="4">
    <source>
        <dbReference type="PROSITE" id="PS50043"/>
    </source>
</evidence>
<keyword evidence="7" id="KW-1185">Reference proteome</keyword>
<dbReference type="InterPro" id="IPR039420">
    <property type="entry name" value="WalR-like"/>
</dbReference>
<dbReference type="Pfam" id="PF00072">
    <property type="entry name" value="Response_reg"/>
    <property type="match status" value="1"/>
</dbReference>
<dbReference type="InterPro" id="IPR058245">
    <property type="entry name" value="NreC/VraR/RcsB-like_REC"/>
</dbReference>
<gene>
    <name evidence="6" type="ORF">ACFQE5_14300</name>
</gene>